<protein>
    <recommendedName>
        <fullName evidence="3">MATH domain-containing protein</fullName>
    </recommendedName>
</protein>
<organism evidence="4 5">
    <name type="scientific">Brassica carinata</name>
    <name type="common">Ethiopian mustard</name>
    <name type="synonym">Abyssinian cabbage</name>
    <dbReference type="NCBI Taxonomy" id="52824"/>
    <lineage>
        <taxon>Eukaryota</taxon>
        <taxon>Viridiplantae</taxon>
        <taxon>Streptophyta</taxon>
        <taxon>Embryophyta</taxon>
        <taxon>Tracheophyta</taxon>
        <taxon>Spermatophyta</taxon>
        <taxon>Magnoliopsida</taxon>
        <taxon>eudicotyledons</taxon>
        <taxon>Gunneridae</taxon>
        <taxon>Pentapetalae</taxon>
        <taxon>rosids</taxon>
        <taxon>malvids</taxon>
        <taxon>Brassicales</taxon>
        <taxon>Brassicaceae</taxon>
        <taxon>Brassiceae</taxon>
        <taxon>Brassica</taxon>
    </lineage>
</organism>
<dbReference type="Gene3D" id="2.60.210.10">
    <property type="entry name" value="Apoptosis, Tumor Necrosis Factor Receptor Associated Protein 2, Chain A"/>
    <property type="match status" value="1"/>
</dbReference>
<feature type="domain" description="MATH" evidence="3">
    <location>
        <begin position="6"/>
        <end position="133"/>
    </location>
</feature>
<dbReference type="OrthoDB" id="289038at2759"/>
<dbReference type="SMART" id="SM00061">
    <property type="entry name" value="MATH"/>
    <property type="match status" value="1"/>
</dbReference>
<dbReference type="PANTHER" id="PTHR46236:SF21">
    <property type="entry name" value="TRAF-LIKE FAMILY PROTEIN-RELATED"/>
    <property type="match status" value="1"/>
</dbReference>
<evidence type="ECO:0000313" key="5">
    <source>
        <dbReference type="Proteomes" id="UP000886595"/>
    </source>
</evidence>
<accession>A0A8X7VY07</accession>
<dbReference type="AlphaFoldDB" id="A0A8X7VY07"/>
<feature type="coiled-coil region" evidence="2">
    <location>
        <begin position="209"/>
        <end position="236"/>
    </location>
</feature>
<dbReference type="Proteomes" id="UP000886595">
    <property type="component" value="Unassembled WGS sequence"/>
</dbReference>
<name>A0A8X7VY07_BRACI</name>
<evidence type="ECO:0000313" key="4">
    <source>
        <dbReference type="EMBL" id="KAG2319511.1"/>
    </source>
</evidence>
<sequence>MGNEADKKFTWVIKNFSSLGFKSVSSDIFVVGRCKWRLRAFPMGVDNLASYLSLYLAVHNHESLPSGWRRHAKFSITIVYQIPGAVSQLRETQNWFDQKNIIRGFPYMIRLSDLNARDSGLLVNDELKIVAEIDVLEVVGELDAPVVITDIVESTSENDILECPTRGLTKILCKSSDELSDSDLAEAYSALRFGIEAGFKLDWLEKALKEACEIRIQEIEEKLSDLTEKRADMYALLKSLK</sequence>
<evidence type="ECO:0000256" key="2">
    <source>
        <dbReference type="SAM" id="Coils"/>
    </source>
</evidence>
<gene>
    <name evidence="4" type="ORF">Bca52824_012724</name>
</gene>
<dbReference type="CDD" id="cd00121">
    <property type="entry name" value="MATH"/>
    <property type="match status" value="1"/>
</dbReference>
<dbReference type="EMBL" id="JAAMPC010000003">
    <property type="protein sequence ID" value="KAG2319511.1"/>
    <property type="molecule type" value="Genomic_DNA"/>
</dbReference>
<dbReference type="SUPFAM" id="SSF49599">
    <property type="entry name" value="TRAF domain-like"/>
    <property type="match status" value="1"/>
</dbReference>
<evidence type="ECO:0000256" key="1">
    <source>
        <dbReference type="ARBA" id="ARBA00023054"/>
    </source>
</evidence>
<dbReference type="InterPro" id="IPR002083">
    <property type="entry name" value="MATH/TRAF_dom"/>
</dbReference>
<dbReference type="PROSITE" id="PS50144">
    <property type="entry name" value="MATH"/>
    <property type="match status" value="1"/>
</dbReference>
<reference evidence="4 5" key="1">
    <citation type="submission" date="2020-02" db="EMBL/GenBank/DDBJ databases">
        <authorList>
            <person name="Ma Q."/>
            <person name="Huang Y."/>
            <person name="Song X."/>
            <person name="Pei D."/>
        </authorList>
    </citation>
    <scope>NUCLEOTIDE SEQUENCE [LARGE SCALE GENOMIC DNA]</scope>
    <source>
        <strain evidence="4">Sxm20200214</strain>
        <tissue evidence="4">Leaf</tissue>
    </source>
</reference>
<proteinExistence type="predicted"/>
<keyword evidence="5" id="KW-1185">Reference proteome</keyword>
<comment type="caution">
    <text evidence="4">The sequence shown here is derived from an EMBL/GenBank/DDBJ whole genome shotgun (WGS) entry which is preliminary data.</text>
</comment>
<dbReference type="PANTHER" id="PTHR46236">
    <property type="entry name" value="TRAF-LIKE SUPERFAMILY PROTEIN"/>
    <property type="match status" value="1"/>
</dbReference>
<dbReference type="Pfam" id="PF22486">
    <property type="entry name" value="MATH_2"/>
    <property type="match status" value="1"/>
</dbReference>
<dbReference type="InterPro" id="IPR050804">
    <property type="entry name" value="MCC"/>
</dbReference>
<dbReference type="InterPro" id="IPR008974">
    <property type="entry name" value="TRAF-like"/>
</dbReference>
<evidence type="ECO:0000259" key="3">
    <source>
        <dbReference type="PROSITE" id="PS50144"/>
    </source>
</evidence>
<keyword evidence="1 2" id="KW-0175">Coiled coil</keyword>